<dbReference type="InterPro" id="IPR023606">
    <property type="entry name" value="CoA-Trfase_III_dom_1_sf"/>
</dbReference>
<dbReference type="EMBL" id="JBHLTN010000008">
    <property type="protein sequence ID" value="MFC0592047.1"/>
    <property type="molecule type" value="Genomic_DNA"/>
</dbReference>
<dbReference type="InterPro" id="IPR003673">
    <property type="entry name" value="CoA-Trfase_fam_III"/>
</dbReference>
<keyword evidence="1 2" id="KW-0808">Transferase</keyword>
<gene>
    <name evidence="2" type="ORF">ACFFGG_05705</name>
</gene>
<dbReference type="Proteomes" id="UP001589834">
    <property type="component" value="Unassembled WGS sequence"/>
</dbReference>
<evidence type="ECO:0000313" key="2">
    <source>
        <dbReference type="EMBL" id="MFC0592047.1"/>
    </source>
</evidence>
<dbReference type="Gene3D" id="3.40.50.10540">
    <property type="entry name" value="Crotonobetainyl-coa:carnitine coa-transferase, domain 1"/>
    <property type="match status" value="1"/>
</dbReference>
<dbReference type="SUPFAM" id="SSF89796">
    <property type="entry name" value="CoA-transferase family III (CaiB/BaiF)"/>
    <property type="match status" value="1"/>
</dbReference>
<reference evidence="2 3" key="1">
    <citation type="submission" date="2024-09" db="EMBL/GenBank/DDBJ databases">
        <authorList>
            <person name="Sun Q."/>
            <person name="Mori K."/>
        </authorList>
    </citation>
    <scope>NUCLEOTIDE SEQUENCE [LARGE SCALE GENOMIC DNA]</scope>
    <source>
        <strain evidence="2 3">NCAIM B.02336</strain>
    </source>
</reference>
<evidence type="ECO:0000313" key="3">
    <source>
        <dbReference type="Proteomes" id="UP001589834"/>
    </source>
</evidence>
<comment type="caution">
    <text evidence="2">The sequence shown here is derived from an EMBL/GenBank/DDBJ whole genome shotgun (WGS) entry which is preliminary data.</text>
</comment>
<dbReference type="InterPro" id="IPR044855">
    <property type="entry name" value="CoA-Trfase_III_dom3_sf"/>
</dbReference>
<dbReference type="Gene3D" id="3.30.1540.10">
    <property type="entry name" value="formyl-coa transferase, domain 3"/>
    <property type="match status" value="1"/>
</dbReference>
<keyword evidence="3" id="KW-1185">Reference proteome</keyword>
<dbReference type="InterPro" id="IPR050483">
    <property type="entry name" value="CoA-transferase_III_domain"/>
</dbReference>
<dbReference type="PANTHER" id="PTHR48207:SF3">
    <property type="entry name" value="SUCCINATE--HYDROXYMETHYLGLUTARATE COA-TRANSFERASE"/>
    <property type="match status" value="1"/>
</dbReference>
<dbReference type="GO" id="GO:0016740">
    <property type="term" value="F:transferase activity"/>
    <property type="evidence" value="ECO:0007669"/>
    <property type="project" value="UniProtKB-KW"/>
</dbReference>
<organism evidence="2 3">
    <name type="scientific">Ottowia pentelensis</name>
    <dbReference type="NCBI Taxonomy" id="511108"/>
    <lineage>
        <taxon>Bacteria</taxon>
        <taxon>Pseudomonadati</taxon>
        <taxon>Pseudomonadota</taxon>
        <taxon>Betaproteobacteria</taxon>
        <taxon>Burkholderiales</taxon>
        <taxon>Comamonadaceae</taxon>
        <taxon>Ottowia</taxon>
    </lineage>
</organism>
<sequence length="406" mass="44336">MRKPLSDIRVLDMSRILAGPWATQNLADLGAEVIKIEKPGVGDDTRHMGPPFLKDESTGQPGDAAYFMCCNRGKKSITIDFADARGQALIRQMVLQADVFVENYKVGALEKYGLDYQSLKAINPELIYCSITGFGQTGPYKNRAGYDYLIQGMGGLMSVTGERDDLPGGGPQRVGVAVADLMAGMYASVAILAALHHRTMGHGGQHIDISLLDSLVGSLVNQAQNYLVTGEAPKRMGSGHPNIAPYAVYPASDGHLILAVGNDTQFRRLCSAIGHPEMGTDERFASIRARVQNRVQLDEWLFPITRSRSVAEWVSLLEEAQVPGGPINDIQRVFQDPHVIARGMRMDLPHAKYGSVPSVRNPMRFSETPLEFKTAPPQLGEHTDEVLRSMNLSPEEIAGLRDDGIL</sequence>
<proteinExistence type="predicted"/>
<dbReference type="PANTHER" id="PTHR48207">
    <property type="entry name" value="SUCCINATE--HYDROXYMETHYLGLUTARATE COA-TRANSFERASE"/>
    <property type="match status" value="1"/>
</dbReference>
<name>A0ABV6PRL7_9BURK</name>
<evidence type="ECO:0000256" key="1">
    <source>
        <dbReference type="ARBA" id="ARBA00022679"/>
    </source>
</evidence>
<dbReference type="RefSeq" id="WP_377480876.1">
    <property type="nucleotide sequence ID" value="NZ_JBHLTN010000008.1"/>
</dbReference>
<dbReference type="Pfam" id="PF02515">
    <property type="entry name" value="CoA_transf_3"/>
    <property type="match status" value="1"/>
</dbReference>
<accession>A0ABV6PRL7</accession>
<protein>
    <submittedName>
        <fullName evidence="2">CaiB/BaiF CoA transferase family protein</fullName>
    </submittedName>
</protein>